<proteinExistence type="predicted"/>
<organism evidence="1 2">
    <name type="scientific">Microbacterium phage Zeta1847</name>
    <dbReference type="NCBI Taxonomy" id="2201444"/>
    <lineage>
        <taxon>Viruses</taxon>
        <taxon>Duplodnaviria</taxon>
        <taxon>Heunggongvirae</taxon>
        <taxon>Uroviricota</taxon>
        <taxon>Caudoviricetes</taxon>
        <taxon>Casidaviridae</taxon>
        <taxon>Zetavirus</taxon>
        <taxon>Zetavirus zeta1847</taxon>
    </lineage>
</organism>
<evidence type="ECO:0000313" key="1">
    <source>
        <dbReference type="EMBL" id="AWY06708.1"/>
    </source>
</evidence>
<sequence length="134" mass="13916">MMAAAVGYADVLVRPVLDEDAVAELKQAILETVADALAAAAPGPGAFVFVKLSSEAGEHLARVDRIVAVEGLPSGSAVHITGADAVILDARSPDEVLEAMASAWREAITPRWVLPADFEVDSAGIVSDRLMVIP</sequence>
<dbReference type="KEGG" id="vg:54993757"/>
<accession>A0A2Z4QB01</accession>
<dbReference type="GeneID" id="54993757"/>
<name>A0A2Z4QB01_9CAUD</name>
<dbReference type="RefSeq" id="YP_009803197.1">
    <property type="nucleotide sequence ID" value="NC_047992.1"/>
</dbReference>
<gene>
    <name evidence="1" type="primary">74</name>
    <name evidence="1" type="ORF">SEA_ZETA1847_74</name>
</gene>
<protein>
    <submittedName>
        <fullName evidence="1">Uncharacterized protein</fullName>
    </submittedName>
</protein>
<reference evidence="2" key="1">
    <citation type="submission" date="2018-04" db="EMBL/GenBank/DDBJ databases">
        <authorList>
            <person name="Go L.Y."/>
            <person name="Mitchell J.A."/>
        </authorList>
    </citation>
    <scope>NUCLEOTIDE SEQUENCE [LARGE SCALE GENOMIC DNA]</scope>
</reference>
<evidence type="ECO:0000313" key="2">
    <source>
        <dbReference type="Proteomes" id="UP000251243"/>
    </source>
</evidence>
<dbReference type="EMBL" id="MH271320">
    <property type="protein sequence ID" value="AWY06708.1"/>
    <property type="molecule type" value="Genomic_DNA"/>
</dbReference>
<dbReference type="Proteomes" id="UP000251243">
    <property type="component" value="Segment"/>
</dbReference>
<keyword evidence="2" id="KW-1185">Reference proteome</keyword>